<accession>A3ITG6</accession>
<keyword evidence="5 8" id="KW-0472">Membrane</keyword>
<dbReference type="eggNOG" id="COG0845">
    <property type="taxonomic scope" value="Bacteria"/>
</dbReference>
<dbReference type="InterPro" id="IPR058982">
    <property type="entry name" value="Beta-barrel_AprE"/>
</dbReference>
<dbReference type="SUPFAM" id="SSF111369">
    <property type="entry name" value="HlyD-like secretion proteins"/>
    <property type="match status" value="1"/>
</dbReference>
<evidence type="ECO:0000313" key="10">
    <source>
        <dbReference type="EMBL" id="EAZ90251.1"/>
    </source>
</evidence>
<evidence type="ECO:0000256" key="2">
    <source>
        <dbReference type="ARBA" id="ARBA00009477"/>
    </source>
</evidence>
<feature type="compositionally biased region" description="Polar residues" evidence="7">
    <location>
        <begin position="16"/>
        <end position="33"/>
    </location>
</feature>
<dbReference type="Gene3D" id="2.40.30.170">
    <property type="match status" value="1"/>
</dbReference>
<dbReference type="AlphaFoldDB" id="A3ITG6"/>
<dbReference type="Gene3D" id="2.40.50.100">
    <property type="match status" value="1"/>
</dbReference>
<evidence type="ECO:0000256" key="8">
    <source>
        <dbReference type="SAM" id="Phobius"/>
    </source>
</evidence>
<dbReference type="GO" id="GO:0016020">
    <property type="term" value="C:membrane"/>
    <property type="evidence" value="ECO:0007669"/>
    <property type="project" value="UniProtKB-SubCell"/>
</dbReference>
<comment type="subcellular location">
    <subcellularLocation>
        <location evidence="1">Membrane</location>
        <topology evidence="1">Single-pass membrane protein</topology>
    </subcellularLocation>
</comment>
<evidence type="ECO:0000256" key="3">
    <source>
        <dbReference type="ARBA" id="ARBA00022692"/>
    </source>
</evidence>
<sequence>MINTNGQHERDDDLTQKNSDQGSSALATTHSNDPLSSNFLAPITSEQAVILRQSPSWSRGVVWTIIGVTTASIVWAGIAKIEQVVPAQGQLKPQEAVKEVHAPPVGGAVVEKVLIEDGQKVKQGDILVILDSEASTAELKSLEKVKASLEQENRFYRTLMNASLNPSDVERAIIKLDLPTEVAALARNRAALIAENRLYQAELGNQSPGTALSPEQLARLRASQAESSSRALAAQLEMDQLEKQLRQTQVELADAKQQLIDDRKVLNEIEQRNEKAIAEAEKALEIEEAILEDIGPLAEEGGVARLQVERQRQTIAERRQQLTEQRSNGTIEYDRQKQQVQDRLKEIERFTEEEKRLKIAMNQAQAQLVNTVKLTEKDLRDKVSDNNERIADIDSQLNKSIVENDKQIAELGSQISRTNVTLKYQEIKAPVSGTVFDLKAGPGYVPPPNQTEPLLRIVPDDNLIAEVNITNQDIGFVRVGQKVDVRIDSFPFSEFGDIKGEVMSIGSDALEPDEIHQFYRFPAKVELDQQELQTAERDIPLQSGMSVTANIKVRENRTVLSLITELFNKKVESLKQVR</sequence>
<dbReference type="Proteomes" id="UP000003781">
    <property type="component" value="Unassembled WGS sequence"/>
</dbReference>
<feature type="transmembrane region" description="Helical" evidence="8">
    <location>
        <begin position="60"/>
        <end position="78"/>
    </location>
</feature>
<reference evidence="10 11" key="1">
    <citation type="submission" date="2007-03" db="EMBL/GenBank/DDBJ databases">
        <authorList>
            <person name="Stal L."/>
            <person name="Ferriera S."/>
            <person name="Johnson J."/>
            <person name="Kravitz S."/>
            <person name="Beeson K."/>
            <person name="Sutton G."/>
            <person name="Rogers Y.-H."/>
            <person name="Friedman R."/>
            <person name="Frazier M."/>
            <person name="Venter J.C."/>
        </authorList>
    </citation>
    <scope>NUCLEOTIDE SEQUENCE [LARGE SCALE GENOMIC DNA]</scope>
    <source>
        <strain evidence="10 11">CCY0110</strain>
    </source>
</reference>
<feature type="domain" description="AprE-like beta-barrel" evidence="9">
    <location>
        <begin position="463"/>
        <end position="553"/>
    </location>
</feature>
<dbReference type="OrthoDB" id="553569at2"/>
<evidence type="ECO:0000256" key="1">
    <source>
        <dbReference type="ARBA" id="ARBA00004167"/>
    </source>
</evidence>
<evidence type="ECO:0000259" key="9">
    <source>
        <dbReference type="Pfam" id="PF26002"/>
    </source>
</evidence>
<evidence type="ECO:0000256" key="7">
    <source>
        <dbReference type="SAM" id="MobiDB-lite"/>
    </source>
</evidence>
<feature type="coiled-coil region" evidence="6">
    <location>
        <begin position="231"/>
        <end position="367"/>
    </location>
</feature>
<dbReference type="RefSeq" id="WP_008276674.1">
    <property type="nucleotide sequence ID" value="NZ_AAXW01000028.1"/>
</dbReference>
<evidence type="ECO:0000256" key="4">
    <source>
        <dbReference type="ARBA" id="ARBA00022989"/>
    </source>
</evidence>
<keyword evidence="11" id="KW-1185">Reference proteome</keyword>
<evidence type="ECO:0000256" key="6">
    <source>
        <dbReference type="SAM" id="Coils"/>
    </source>
</evidence>
<keyword evidence="6" id="KW-0175">Coiled coil</keyword>
<gene>
    <name evidence="10" type="ORF">CY0110_04548</name>
</gene>
<feature type="region of interest" description="Disordered" evidence="7">
    <location>
        <begin position="1"/>
        <end position="33"/>
    </location>
</feature>
<keyword evidence="3 8" id="KW-0812">Transmembrane</keyword>
<name>A3ITG6_9CHRO</name>
<comment type="caution">
    <text evidence="10">The sequence shown here is derived from an EMBL/GenBank/DDBJ whole genome shotgun (WGS) entry which is preliminary data.</text>
</comment>
<feature type="coiled-coil region" evidence="6">
    <location>
        <begin position="132"/>
        <end position="159"/>
    </location>
</feature>
<evidence type="ECO:0000313" key="11">
    <source>
        <dbReference type="Proteomes" id="UP000003781"/>
    </source>
</evidence>
<keyword evidence="4 8" id="KW-1133">Transmembrane helix</keyword>
<comment type="similarity">
    <text evidence="2">Belongs to the membrane fusion protein (MFP) (TC 8.A.1) family.</text>
</comment>
<protein>
    <submittedName>
        <fullName evidence="10">HlyD family of secretion proteins</fullName>
    </submittedName>
</protein>
<dbReference type="Pfam" id="PF26002">
    <property type="entry name" value="Beta-barrel_AprE"/>
    <property type="match status" value="1"/>
</dbReference>
<dbReference type="PANTHER" id="PTHR30386">
    <property type="entry name" value="MEMBRANE FUSION SUBUNIT OF EMRAB-TOLC MULTIDRUG EFFLUX PUMP"/>
    <property type="match status" value="1"/>
</dbReference>
<dbReference type="InterPro" id="IPR050739">
    <property type="entry name" value="MFP"/>
</dbReference>
<proteinExistence type="inferred from homology"/>
<dbReference type="EMBL" id="AAXW01000028">
    <property type="protein sequence ID" value="EAZ90251.1"/>
    <property type="molecule type" value="Genomic_DNA"/>
</dbReference>
<evidence type="ECO:0000256" key="5">
    <source>
        <dbReference type="ARBA" id="ARBA00023136"/>
    </source>
</evidence>
<dbReference type="PANTHER" id="PTHR30386:SF26">
    <property type="entry name" value="TRANSPORT PROTEIN COMB"/>
    <property type="match status" value="1"/>
</dbReference>
<organism evidence="10 11">
    <name type="scientific">Crocosphaera chwakensis CCY0110</name>
    <dbReference type="NCBI Taxonomy" id="391612"/>
    <lineage>
        <taxon>Bacteria</taxon>
        <taxon>Bacillati</taxon>
        <taxon>Cyanobacteriota</taxon>
        <taxon>Cyanophyceae</taxon>
        <taxon>Oscillatoriophycideae</taxon>
        <taxon>Chroococcales</taxon>
        <taxon>Aphanothecaceae</taxon>
        <taxon>Crocosphaera</taxon>
        <taxon>Crocosphaera chwakensis</taxon>
    </lineage>
</organism>